<protein>
    <recommendedName>
        <fullName evidence="9">Lysine transporter LysE</fullName>
    </recommendedName>
</protein>
<dbReference type="InterPro" id="IPR001123">
    <property type="entry name" value="LeuE-type"/>
</dbReference>
<dbReference type="AlphaFoldDB" id="A0A1J5TMQ1"/>
<dbReference type="Pfam" id="PF01810">
    <property type="entry name" value="LysE"/>
    <property type="match status" value="1"/>
</dbReference>
<dbReference type="GO" id="GO:0005886">
    <property type="term" value="C:plasma membrane"/>
    <property type="evidence" value="ECO:0007669"/>
    <property type="project" value="UniProtKB-SubCell"/>
</dbReference>
<dbReference type="EMBL" id="MIYX01000006">
    <property type="protein sequence ID" value="OIR21435.1"/>
    <property type="molecule type" value="Genomic_DNA"/>
</dbReference>
<keyword evidence="4 6" id="KW-1133">Transmembrane helix</keyword>
<evidence type="ECO:0000313" key="7">
    <source>
        <dbReference type="EMBL" id="OIR21435.1"/>
    </source>
</evidence>
<gene>
    <name evidence="7" type="ORF">BEU01_02575</name>
</gene>
<sequence>MLIFTLPVSFLPGPNNLLSAVHSSKFGFNNTLPLILGMVIGWFLLGIAVGLGALFIEKNSMLLTVLTYAGVLYMIYLSYKITFSLSSEDPDFSNERLGTNTGIILQVVNGKAFIHLLILMTVFGTAFGADFIGKMIIALLNVLIKLTGWIAWALFGTALKIQFNDTKSGILINRAFGFSLFCVAIWIAIPR</sequence>
<evidence type="ECO:0000256" key="6">
    <source>
        <dbReference type="SAM" id="Phobius"/>
    </source>
</evidence>
<name>A0A1J5TMQ1_9ARCH</name>
<feature type="transmembrane region" description="Helical" evidence="6">
    <location>
        <begin position="35"/>
        <end position="56"/>
    </location>
</feature>
<feature type="transmembrane region" description="Helical" evidence="6">
    <location>
        <begin position="136"/>
        <end position="159"/>
    </location>
</feature>
<reference evidence="7 8" key="1">
    <citation type="submission" date="2016-08" db="EMBL/GenBank/DDBJ databases">
        <title>New Insights into Marine Group III Euryarchaeota, from dark to light.</title>
        <authorList>
            <person name="Haro-Moreno J.M."/>
            <person name="Rodriguez-Valera F."/>
            <person name="Lopez-Garcia P."/>
            <person name="Moreira D."/>
            <person name="Martin-Cuadrado A.B."/>
        </authorList>
    </citation>
    <scope>NUCLEOTIDE SEQUENCE [LARGE SCALE GENOMIC DNA]</scope>
    <source>
        <strain evidence="7">CG-Epi4</strain>
    </source>
</reference>
<comment type="caution">
    <text evidence="7">The sequence shown here is derived from an EMBL/GenBank/DDBJ whole genome shotgun (WGS) entry which is preliminary data.</text>
</comment>
<evidence type="ECO:0008006" key="9">
    <source>
        <dbReference type="Google" id="ProtNLM"/>
    </source>
</evidence>
<comment type="subcellular location">
    <subcellularLocation>
        <location evidence="1">Cell membrane</location>
        <topology evidence="1">Multi-pass membrane protein</topology>
    </subcellularLocation>
</comment>
<evidence type="ECO:0000256" key="2">
    <source>
        <dbReference type="ARBA" id="ARBA00022475"/>
    </source>
</evidence>
<evidence type="ECO:0000313" key="8">
    <source>
        <dbReference type="Proteomes" id="UP000183375"/>
    </source>
</evidence>
<dbReference type="GO" id="GO:0033228">
    <property type="term" value="P:cysteine export across plasma membrane"/>
    <property type="evidence" value="ECO:0007669"/>
    <property type="project" value="TreeGrafter"/>
</dbReference>
<feature type="transmembrane region" description="Helical" evidence="6">
    <location>
        <begin position="63"/>
        <end position="83"/>
    </location>
</feature>
<evidence type="ECO:0000256" key="1">
    <source>
        <dbReference type="ARBA" id="ARBA00004651"/>
    </source>
</evidence>
<feature type="transmembrane region" description="Helical" evidence="6">
    <location>
        <begin position="171"/>
        <end position="189"/>
    </location>
</feature>
<keyword evidence="5 6" id="KW-0472">Membrane</keyword>
<organism evidence="7 8">
    <name type="scientific">Marine Group III euryarchaeote CG-Epi4</name>
    <dbReference type="NCBI Taxonomy" id="1888998"/>
    <lineage>
        <taxon>Archaea</taxon>
        <taxon>Methanobacteriati</taxon>
        <taxon>Thermoplasmatota</taxon>
        <taxon>Thermoplasmata</taxon>
        <taxon>Candidatus Thermoprofundales</taxon>
    </lineage>
</organism>
<dbReference type="GO" id="GO:0015171">
    <property type="term" value="F:amino acid transmembrane transporter activity"/>
    <property type="evidence" value="ECO:0007669"/>
    <property type="project" value="TreeGrafter"/>
</dbReference>
<evidence type="ECO:0000256" key="3">
    <source>
        <dbReference type="ARBA" id="ARBA00022692"/>
    </source>
</evidence>
<dbReference type="Proteomes" id="UP000183375">
    <property type="component" value="Unassembled WGS sequence"/>
</dbReference>
<evidence type="ECO:0000256" key="5">
    <source>
        <dbReference type="ARBA" id="ARBA00023136"/>
    </source>
</evidence>
<feature type="transmembrane region" description="Helical" evidence="6">
    <location>
        <begin position="103"/>
        <end position="129"/>
    </location>
</feature>
<dbReference type="PANTHER" id="PTHR30086">
    <property type="entry name" value="ARGININE EXPORTER PROTEIN ARGO"/>
    <property type="match status" value="1"/>
</dbReference>
<accession>A0A1J5TMQ1</accession>
<keyword evidence="3 6" id="KW-0812">Transmembrane</keyword>
<keyword evidence="2" id="KW-1003">Cell membrane</keyword>
<evidence type="ECO:0000256" key="4">
    <source>
        <dbReference type="ARBA" id="ARBA00022989"/>
    </source>
</evidence>
<proteinExistence type="predicted"/>
<dbReference type="PANTHER" id="PTHR30086:SF20">
    <property type="entry name" value="ARGININE EXPORTER PROTEIN ARGO-RELATED"/>
    <property type="match status" value="1"/>
</dbReference>